<feature type="transmembrane region" description="Helical" evidence="7">
    <location>
        <begin position="135"/>
        <end position="154"/>
    </location>
</feature>
<organism evidence="8 9">
    <name type="scientific">Paraclostridium tenue</name>
    <dbReference type="NCBI Taxonomy" id="1737"/>
    <lineage>
        <taxon>Bacteria</taxon>
        <taxon>Bacillati</taxon>
        <taxon>Bacillota</taxon>
        <taxon>Clostridia</taxon>
        <taxon>Peptostreptococcales</taxon>
        <taxon>Peptostreptococcaceae</taxon>
        <taxon>Paraclostridium</taxon>
    </lineage>
</organism>
<proteinExistence type="predicted"/>
<dbReference type="PANTHER" id="PTHR42925">
    <property type="entry name" value="MULTIDRUG AND TOXIN EFFLUX PROTEIN MATE FAMILY"/>
    <property type="match status" value="1"/>
</dbReference>
<gene>
    <name evidence="8" type="ORF">GCM10008917_17520</name>
</gene>
<feature type="transmembrane region" description="Helical" evidence="7">
    <location>
        <begin position="199"/>
        <end position="221"/>
    </location>
</feature>
<keyword evidence="6 7" id="KW-0472">Membrane</keyword>
<evidence type="ECO:0000256" key="1">
    <source>
        <dbReference type="ARBA" id="ARBA00004651"/>
    </source>
</evidence>
<keyword evidence="9" id="KW-1185">Reference proteome</keyword>
<keyword evidence="5 7" id="KW-1133">Transmembrane helix</keyword>
<feature type="transmembrane region" description="Helical" evidence="7">
    <location>
        <begin position="60"/>
        <end position="83"/>
    </location>
</feature>
<dbReference type="InterPro" id="IPR048279">
    <property type="entry name" value="MdtK-like"/>
</dbReference>
<dbReference type="Proteomes" id="UP001400965">
    <property type="component" value="Unassembled WGS sequence"/>
</dbReference>
<name>A0ABN1M615_9FIRM</name>
<dbReference type="RefSeq" id="WP_346045022.1">
    <property type="nucleotide sequence ID" value="NZ_BAAACP010000009.1"/>
</dbReference>
<dbReference type="NCBIfam" id="TIGR00797">
    <property type="entry name" value="matE"/>
    <property type="match status" value="1"/>
</dbReference>
<evidence type="ECO:0000313" key="9">
    <source>
        <dbReference type="Proteomes" id="UP001400965"/>
    </source>
</evidence>
<evidence type="ECO:0000313" key="8">
    <source>
        <dbReference type="EMBL" id="GAA0864356.1"/>
    </source>
</evidence>
<keyword evidence="3" id="KW-1003">Cell membrane</keyword>
<dbReference type="EMBL" id="BAAACP010000009">
    <property type="protein sequence ID" value="GAA0864356.1"/>
    <property type="molecule type" value="Genomic_DNA"/>
</dbReference>
<dbReference type="InterPro" id="IPR002528">
    <property type="entry name" value="MATE_fam"/>
</dbReference>
<keyword evidence="2" id="KW-0813">Transport</keyword>
<feature type="transmembrane region" description="Helical" evidence="7">
    <location>
        <begin position="289"/>
        <end position="308"/>
    </location>
</feature>
<evidence type="ECO:0000256" key="7">
    <source>
        <dbReference type="SAM" id="Phobius"/>
    </source>
</evidence>
<comment type="subcellular location">
    <subcellularLocation>
        <location evidence="1">Cell membrane</location>
        <topology evidence="1">Multi-pass membrane protein</topology>
    </subcellularLocation>
</comment>
<evidence type="ECO:0000256" key="2">
    <source>
        <dbReference type="ARBA" id="ARBA00022448"/>
    </source>
</evidence>
<reference evidence="8 9" key="1">
    <citation type="journal article" date="2019" name="Int. J. Syst. Evol. Microbiol.">
        <title>The Global Catalogue of Microorganisms (GCM) 10K type strain sequencing project: providing services to taxonomists for standard genome sequencing and annotation.</title>
        <authorList>
            <consortium name="The Broad Institute Genomics Platform"/>
            <consortium name="The Broad Institute Genome Sequencing Center for Infectious Disease"/>
            <person name="Wu L."/>
            <person name="Ma J."/>
        </authorList>
    </citation>
    <scope>NUCLEOTIDE SEQUENCE [LARGE SCALE GENOMIC DNA]</scope>
    <source>
        <strain evidence="8 9">JCM 6486</strain>
    </source>
</reference>
<evidence type="ECO:0000256" key="4">
    <source>
        <dbReference type="ARBA" id="ARBA00022692"/>
    </source>
</evidence>
<protein>
    <submittedName>
        <fullName evidence="8">MATE family efflux transporter</fullName>
    </submittedName>
</protein>
<dbReference type="Pfam" id="PF01554">
    <property type="entry name" value="MatE"/>
    <property type="match status" value="2"/>
</dbReference>
<comment type="caution">
    <text evidence="8">The sequence shown here is derived from an EMBL/GenBank/DDBJ whole genome shotgun (WGS) entry which is preliminary data.</text>
</comment>
<dbReference type="InterPro" id="IPR047135">
    <property type="entry name" value="YsiQ"/>
</dbReference>
<feature type="transmembrane region" description="Helical" evidence="7">
    <location>
        <begin position="397"/>
        <end position="416"/>
    </location>
</feature>
<evidence type="ECO:0000256" key="3">
    <source>
        <dbReference type="ARBA" id="ARBA00022475"/>
    </source>
</evidence>
<sequence>MNNILNLNDENKRFYKLLISLCIPIIIQNLISTSVNVIDTVMISSLGETSVASIGVANQFFFLFNMTLSGLTGGAGLFISQFYGKNDINNIKKVTGLNVLLGIILGLIFFIPSLFFPKLIIHFFSYDTDVIKLCIDYFSIIAFCYPLIAVSTVFSMGSRSVRNPKLGMICSAIALISNIILNYGLIFGNLGLPALGVKGAALATVIARLIEFSLLIIYVYVVKKNYVLRFNLSNLKSIDKSFINAFFAKSTPILLNDSGWAIGTVLYSVAYSKAGTSAIAASQIATSTGNFFIMTAVCVAIGASIMLGNELGADNKEVAIEYAKKFSKIVFIVGTIFGILLIINIPMLLKMFSVSDNLAPDIIKIFVIMGLLMGLKSFNTLLIIGILRSGGDTKYSLFLELGCMWLVSLPLTFIFAIKGAPIYVLVLLTYSEEIVKFIFGVPRALSKKWVANIVKEIN</sequence>
<feature type="transmembrane region" description="Helical" evidence="7">
    <location>
        <begin position="95"/>
        <end position="115"/>
    </location>
</feature>
<feature type="transmembrane region" description="Helical" evidence="7">
    <location>
        <begin position="329"/>
        <end position="349"/>
    </location>
</feature>
<feature type="transmembrane region" description="Helical" evidence="7">
    <location>
        <begin position="166"/>
        <end position="187"/>
    </location>
</feature>
<feature type="transmembrane region" description="Helical" evidence="7">
    <location>
        <begin position="14"/>
        <end position="31"/>
    </location>
</feature>
<feature type="transmembrane region" description="Helical" evidence="7">
    <location>
        <begin position="361"/>
        <end position="385"/>
    </location>
</feature>
<dbReference type="PANTHER" id="PTHR42925:SF2">
    <property type="entry name" value="NA+ DRIVEN MULTIDRUG EFFLUX PUMP"/>
    <property type="match status" value="1"/>
</dbReference>
<dbReference type="CDD" id="cd13134">
    <property type="entry name" value="MATE_like_8"/>
    <property type="match status" value="1"/>
</dbReference>
<accession>A0ABN1M615</accession>
<dbReference type="PIRSF" id="PIRSF006603">
    <property type="entry name" value="DinF"/>
    <property type="match status" value="1"/>
</dbReference>
<keyword evidence="4 7" id="KW-0812">Transmembrane</keyword>
<evidence type="ECO:0000256" key="5">
    <source>
        <dbReference type="ARBA" id="ARBA00022989"/>
    </source>
</evidence>
<evidence type="ECO:0000256" key="6">
    <source>
        <dbReference type="ARBA" id="ARBA00023136"/>
    </source>
</evidence>